<dbReference type="GO" id="GO:0003677">
    <property type="term" value="F:DNA binding"/>
    <property type="evidence" value="ECO:0007669"/>
    <property type="project" value="InterPro"/>
</dbReference>
<dbReference type="Gene3D" id="3.30.460.10">
    <property type="entry name" value="Beta Polymerase, domain 2"/>
    <property type="match status" value="1"/>
</dbReference>
<sequence>MLRSIASTLFSHYRRRVLGLLLLRPDQALHVREIARLTGTTPGTLHKELSKLAEAGILSRDRQGNQVVYRANRSCPIYEELASIMRKTSGMGDVLAEALLPCAEQIDVAFVFGSVARGQETADSDVDVMVIGTVGFATVVRLLYDAQATLGRDINPKVLSPDEFRDGVDGRDAFLRDVLEKPKIFLIGSDHDLGEFARR</sequence>
<evidence type="ECO:0000313" key="1">
    <source>
        <dbReference type="EMBL" id="KUZ82266.1"/>
    </source>
</evidence>
<dbReference type="CDD" id="cd05403">
    <property type="entry name" value="NT_KNTase_like"/>
    <property type="match status" value="1"/>
</dbReference>
<dbReference type="CDD" id="cd00090">
    <property type="entry name" value="HTH_ARSR"/>
    <property type="match status" value="1"/>
</dbReference>
<dbReference type="EMBL" id="LOTN01000070">
    <property type="protein sequence ID" value="KUZ82266.1"/>
    <property type="molecule type" value="Genomic_DNA"/>
</dbReference>
<dbReference type="InterPro" id="IPR005471">
    <property type="entry name" value="Tscrpt_reg_IclR_N"/>
</dbReference>
<dbReference type="InterPro" id="IPR036390">
    <property type="entry name" value="WH_DNA-bd_sf"/>
</dbReference>
<dbReference type="Proteomes" id="UP000065521">
    <property type="component" value="Unassembled WGS sequence"/>
</dbReference>
<dbReference type="InterPro" id="IPR041633">
    <property type="entry name" value="Polbeta"/>
</dbReference>
<organism evidence="1 2">
    <name type="scientific">Burkholderia ubonensis</name>
    <dbReference type="NCBI Taxonomy" id="101571"/>
    <lineage>
        <taxon>Bacteria</taxon>
        <taxon>Pseudomonadati</taxon>
        <taxon>Pseudomonadota</taxon>
        <taxon>Betaproteobacteria</taxon>
        <taxon>Burkholderiales</taxon>
        <taxon>Burkholderiaceae</taxon>
        <taxon>Burkholderia</taxon>
        <taxon>Burkholderia cepacia complex</taxon>
    </lineage>
</organism>
<dbReference type="SUPFAM" id="SSF81301">
    <property type="entry name" value="Nucleotidyltransferase"/>
    <property type="match status" value="1"/>
</dbReference>
<dbReference type="InterPro" id="IPR043519">
    <property type="entry name" value="NT_sf"/>
</dbReference>
<dbReference type="Gene3D" id="1.10.10.10">
    <property type="entry name" value="Winged helix-like DNA-binding domain superfamily/Winged helix DNA-binding domain"/>
    <property type="match status" value="1"/>
</dbReference>
<dbReference type="Pfam" id="PF18765">
    <property type="entry name" value="Polbeta"/>
    <property type="match status" value="1"/>
</dbReference>
<dbReference type="Pfam" id="PF09339">
    <property type="entry name" value="HTH_IclR"/>
    <property type="match status" value="1"/>
</dbReference>
<dbReference type="SMART" id="SM00418">
    <property type="entry name" value="HTH_ARSR"/>
    <property type="match status" value="1"/>
</dbReference>
<reference evidence="1 2" key="1">
    <citation type="submission" date="2015-11" db="EMBL/GenBank/DDBJ databases">
        <title>Expanding the genomic diversity of Burkholderia species for the development of highly accurate diagnostics.</title>
        <authorList>
            <person name="Sahl J."/>
            <person name="Keim P."/>
            <person name="Wagner D."/>
        </authorList>
    </citation>
    <scope>NUCLEOTIDE SEQUENCE [LARGE SCALE GENOMIC DNA]</scope>
    <source>
        <strain evidence="1 2">RF32-BP4</strain>
    </source>
</reference>
<gene>
    <name evidence="1" type="ORF">WI38_29260</name>
</gene>
<protein>
    <submittedName>
        <fullName evidence="1">DNA polymerase subunit beta</fullName>
    </submittedName>
</protein>
<dbReference type="InterPro" id="IPR011991">
    <property type="entry name" value="ArsR-like_HTH"/>
</dbReference>
<evidence type="ECO:0000313" key="2">
    <source>
        <dbReference type="Proteomes" id="UP000065521"/>
    </source>
</evidence>
<accession>A0A102KWU6</accession>
<dbReference type="InterPro" id="IPR001845">
    <property type="entry name" value="HTH_ArsR_DNA-bd_dom"/>
</dbReference>
<comment type="caution">
    <text evidence="1">The sequence shown here is derived from an EMBL/GenBank/DDBJ whole genome shotgun (WGS) entry which is preliminary data.</text>
</comment>
<dbReference type="SUPFAM" id="SSF46785">
    <property type="entry name" value="Winged helix' DNA-binding domain"/>
    <property type="match status" value="1"/>
</dbReference>
<name>A0A102KWU6_9BURK</name>
<dbReference type="AlphaFoldDB" id="A0A102KWU6"/>
<proteinExistence type="predicted"/>
<dbReference type="InterPro" id="IPR036388">
    <property type="entry name" value="WH-like_DNA-bd_sf"/>
</dbReference>
<dbReference type="GO" id="GO:0003700">
    <property type="term" value="F:DNA-binding transcription factor activity"/>
    <property type="evidence" value="ECO:0007669"/>
    <property type="project" value="InterPro"/>
</dbReference>